<dbReference type="InterPro" id="IPR002780">
    <property type="entry name" value="Hyd_form_HypD"/>
</dbReference>
<protein>
    <submittedName>
        <fullName evidence="4">Hydrogenase expression/formation protein HypD</fullName>
    </submittedName>
</protein>
<dbReference type="Pfam" id="PF01924">
    <property type="entry name" value="HypD"/>
    <property type="match status" value="1"/>
</dbReference>
<organism evidence="4 5">
    <name type="scientific">Aminivibrio pyruvatiphilus</name>
    <dbReference type="NCBI Taxonomy" id="1005740"/>
    <lineage>
        <taxon>Bacteria</taxon>
        <taxon>Thermotogati</taxon>
        <taxon>Synergistota</taxon>
        <taxon>Synergistia</taxon>
        <taxon>Synergistales</taxon>
        <taxon>Aminobacteriaceae</taxon>
        <taxon>Aminivibrio</taxon>
    </lineage>
</organism>
<dbReference type="GO" id="GO:0051539">
    <property type="term" value="F:4 iron, 4 sulfur cluster binding"/>
    <property type="evidence" value="ECO:0007669"/>
    <property type="project" value="TreeGrafter"/>
</dbReference>
<keyword evidence="3" id="KW-0408">Iron</keyword>
<dbReference type="GO" id="GO:0005506">
    <property type="term" value="F:iron ion binding"/>
    <property type="evidence" value="ECO:0007669"/>
    <property type="project" value="TreeGrafter"/>
</dbReference>
<dbReference type="Proteomes" id="UP000295066">
    <property type="component" value="Unassembled WGS sequence"/>
</dbReference>
<dbReference type="Gene3D" id="6.10.20.100">
    <property type="match status" value="1"/>
</dbReference>
<evidence type="ECO:0000256" key="1">
    <source>
        <dbReference type="ARBA" id="ARBA00007888"/>
    </source>
</evidence>
<dbReference type="Gene3D" id="3.40.50.11750">
    <property type="entry name" value="HypD, alpha/beta domain 1"/>
    <property type="match status" value="2"/>
</dbReference>
<evidence type="ECO:0000256" key="2">
    <source>
        <dbReference type="ARBA" id="ARBA00022723"/>
    </source>
</evidence>
<keyword evidence="5" id="KW-1185">Reference proteome</keyword>
<proteinExistence type="inferred from homology"/>
<dbReference type="GO" id="GO:0070025">
    <property type="term" value="F:carbon monoxide binding"/>
    <property type="evidence" value="ECO:0007669"/>
    <property type="project" value="TreeGrafter"/>
</dbReference>
<dbReference type="PANTHER" id="PTHR30149:SF0">
    <property type="entry name" value="HYDROGENASE MATURATION FACTOR HYPD"/>
    <property type="match status" value="1"/>
</dbReference>
<comment type="similarity">
    <text evidence="1">Belongs to the HypD family.</text>
</comment>
<dbReference type="PANTHER" id="PTHR30149">
    <property type="entry name" value="HYDROGENASE PROTEIN ASSEMBLY PROTEIN HYPD"/>
    <property type="match status" value="1"/>
</dbReference>
<dbReference type="EMBL" id="SORI01000001">
    <property type="protein sequence ID" value="TDY65210.1"/>
    <property type="molecule type" value="Genomic_DNA"/>
</dbReference>
<dbReference type="InterPro" id="IPR042244">
    <property type="entry name" value="HypD_2_sf"/>
</dbReference>
<keyword evidence="2" id="KW-0479">Metal-binding</keyword>
<comment type="caution">
    <text evidence="4">The sequence shown here is derived from an EMBL/GenBank/DDBJ whole genome shotgun (WGS) entry which is preliminary data.</text>
</comment>
<accession>A0A4R8MGZ1</accession>
<sequence length="355" mass="37650">MPINAPSVAELLGKISRTPLSVMEVCGTHTVSIFRSGIRSVLPPTLRLVSGPGCPVCVTDQGEIEAALSLLDRGAVVAAYGDMFKVPCEGGSLASKRSRGLDARVVTGAMDVLSLAEEYSSREVVFLGVGFETTAPATAALVAEAARRGIRNLSVLSFHKRTPPAVELLAADPDLRLSGFLLPGHVCVILGHDPFRFLPEKYGLPGVIAGFEPDQILLGLADIVRQHEQGAPALRSVYGKAVKKEGNPKALGLLEEVFEHRDTAWRGIGTIPASGLALKRPYESFDAEKRFGISLRPGTPPAGCRCGEVLTGKIIPPECPLFRSACTPLSPVGPCMVSGEGTCGAYFRYFKGDRS</sequence>
<name>A0A4R8MGZ1_9BACT</name>
<gene>
    <name evidence="4" type="ORF">C8D99_101361</name>
</gene>
<dbReference type="InterPro" id="IPR042243">
    <property type="entry name" value="HypD_1"/>
</dbReference>
<dbReference type="GO" id="GO:0051604">
    <property type="term" value="P:protein maturation"/>
    <property type="evidence" value="ECO:0007669"/>
    <property type="project" value="TreeGrafter"/>
</dbReference>
<evidence type="ECO:0000256" key="3">
    <source>
        <dbReference type="ARBA" id="ARBA00023004"/>
    </source>
</evidence>
<dbReference type="OrthoDB" id="9770424at2"/>
<evidence type="ECO:0000313" key="4">
    <source>
        <dbReference type="EMBL" id="TDY65210.1"/>
    </source>
</evidence>
<evidence type="ECO:0000313" key="5">
    <source>
        <dbReference type="Proteomes" id="UP000295066"/>
    </source>
</evidence>
<dbReference type="AlphaFoldDB" id="A0A4R8MGZ1"/>
<dbReference type="PIRSF" id="PIRSF005622">
    <property type="entry name" value="Hydrgn_mat_hypD"/>
    <property type="match status" value="1"/>
</dbReference>
<dbReference type="RefSeq" id="WP_133955703.1">
    <property type="nucleotide sequence ID" value="NZ_SORI01000001.1"/>
</dbReference>
<dbReference type="NCBIfam" id="TIGR00075">
    <property type="entry name" value="hypD"/>
    <property type="match status" value="1"/>
</dbReference>
<reference evidence="4 5" key="1">
    <citation type="submission" date="2019-03" db="EMBL/GenBank/DDBJ databases">
        <title>Genomic Encyclopedia of Type Strains, Phase IV (KMG-IV): sequencing the most valuable type-strain genomes for metagenomic binning, comparative biology and taxonomic classification.</title>
        <authorList>
            <person name="Goeker M."/>
        </authorList>
    </citation>
    <scope>NUCLEOTIDE SEQUENCE [LARGE SCALE GENOMIC DNA]</scope>
    <source>
        <strain evidence="4 5">DSM 25964</strain>
    </source>
</reference>